<dbReference type="InterPro" id="IPR003661">
    <property type="entry name" value="HisK_dim/P_dom"/>
</dbReference>
<dbReference type="Pfam" id="PF00512">
    <property type="entry name" value="HisKA"/>
    <property type="match status" value="1"/>
</dbReference>
<feature type="domain" description="Histidine kinase" evidence="7">
    <location>
        <begin position="152"/>
        <end position="363"/>
    </location>
</feature>
<dbReference type="GO" id="GO:0007234">
    <property type="term" value="P:osmosensory signaling via phosphorelay pathway"/>
    <property type="evidence" value="ECO:0007669"/>
    <property type="project" value="TreeGrafter"/>
</dbReference>
<dbReference type="PROSITE" id="PS50109">
    <property type="entry name" value="HIS_KIN"/>
    <property type="match status" value="1"/>
</dbReference>
<accession>A0A7T0C4B1</accession>
<feature type="coiled-coil region" evidence="6">
    <location>
        <begin position="104"/>
        <end position="145"/>
    </location>
</feature>
<keyword evidence="3" id="KW-0597">Phosphoprotein</keyword>
<dbReference type="EC" id="2.7.13.3" evidence="2"/>
<dbReference type="KEGG" id="nva:G3M78_12600"/>
<dbReference type="EMBL" id="CP048620">
    <property type="protein sequence ID" value="QPJ66187.1"/>
    <property type="molecule type" value="Genomic_DNA"/>
</dbReference>
<comment type="catalytic activity">
    <reaction evidence="1">
        <text>ATP + protein L-histidine = ADP + protein N-phospho-L-histidine.</text>
        <dbReference type="EC" id="2.7.13.3"/>
    </reaction>
</comment>
<dbReference type="PANTHER" id="PTHR42878:SF15">
    <property type="entry name" value="BACTERIOPHYTOCHROME"/>
    <property type="match status" value="1"/>
</dbReference>
<name>A0A7T0C4B1_9BACT</name>
<keyword evidence="5 8" id="KW-0418">Kinase</keyword>
<dbReference type="InterPro" id="IPR005467">
    <property type="entry name" value="His_kinase_dom"/>
</dbReference>
<dbReference type="InterPro" id="IPR004358">
    <property type="entry name" value="Sig_transdc_His_kin-like_C"/>
</dbReference>
<dbReference type="Gene3D" id="1.10.287.130">
    <property type="match status" value="1"/>
</dbReference>
<dbReference type="SMART" id="SM00388">
    <property type="entry name" value="HisKA"/>
    <property type="match status" value="1"/>
</dbReference>
<dbReference type="GO" id="GO:0030295">
    <property type="term" value="F:protein kinase activator activity"/>
    <property type="evidence" value="ECO:0007669"/>
    <property type="project" value="TreeGrafter"/>
</dbReference>
<evidence type="ECO:0000256" key="4">
    <source>
        <dbReference type="ARBA" id="ARBA00022679"/>
    </source>
</evidence>
<dbReference type="SMART" id="SM00387">
    <property type="entry name" value="HATPase_c"/>
    <property type="match status" value="1"/>
</dbReference>
<dbReference type="InterPro" id="IPR036097">
    <property type="entry name" value="HisK_dim/P_sf"/>
</dbReference>
<dbReference type="InterPro" id="IPR050351">
    <property type="entry name" value="BphY/WalK/GraS-like"/>
</dbReference>
<reference evidence="9" key="1">
    <citation type="submission" date="2020-02" db="EMBL/GenBank/DDBJ databases">
        <title>Genomic and physiological characterization of two novel Nitrospinaceae genera.</title>
        <authorList>
            <person name="Mueller A.J."/>
            <person name="Jung M.-Y."/>
            <person name="Strachan C.R."/>
            <person name="Herbold C.W."/>
            <person name="Kirkegaard R.H."/>
            <person name="Daims H."/>
        </authorList>
    </citation>
    <scope>NUCLEOTIDE SEQUENCE [LARGE SCALE GENOMIC DNA]</scope>
</reference>
<dbReference type="Proteomes" id="UP000594464">
    <property type="component" value="Chromosome"/>
</dbReference>
<protein>
    <recommendedName>
        <fullName evidence="2">histidine kinase</fullName>
        <ecNumber evidence="2">2.7.13.3</ecNumber>
    </recommendedName>
</protein>
<keyword evidence="4" id="KW-0808">Transferase</keyword>
<evidence type="ECO:0000256" key="6">
    <source>
        <dbReference type="SAM" id="Coils"/>
    </source>
</evidence>
<evidence type="ECO:0000256" key="1">
    <source>
        <dbReference type="ARBA" id="ARBA00000085"/>
    </source>
</evidence>
<dbReference type="GO" id="GO:0000155">
    <property type="term" value="F:phosphorelay sensor kinase activity"/>
    <property type="evidence" value="ECO:0007669"/>
    <property type="project" value="InterPro"/>
</dbReference>
<evidence type="ECO:0000256" key="3">
    <source>
        <dbReference type="ARBA" id="ARBA00022553"/>
    </source>
</evidence>
<dbReference type="Gene3D" id="3.30.565.10">
    <property type="entry name" value="Histidine kinase-like ATPase, C-terminal domain"/>
    <property type="match status" value="1"/>
</dbReference>
<evidence type="ECO:0000256" key="2">
    <source>
        <dbReference type="ARBA" id="ARBA00012438"/>
    </source>
</evidence>
<gene>
    <name evidence="8" type="ORF">G3M78_12600</name>
</gene>
<dbReference type="Pfam" id="PF02518">
    <property type="entry name" value="HATPase_c"/>
    <property type="match status" value="1"/>
</dbReference>
<dbReference type="GO" id="GO:0000156">
    <property type="term" value="F:phosphorelay response regulator activity"/>
    <property type="evidence" value="ECO:0007669"/>
    <property type="project" value="TreeGrafter"/>
</dbReference>
<dbReference type="PRINTS" id="PR00344">
    <property type="entry name" value="BCTRLSENSOR"/>
</dbReference>
<dbReference type="SUPFAM" id="SSF47384">
    <property type="entry name" value="Homodimeric domain of signal transducing histidine kinase"/>
    <property type="match status" value="1"/>
</dbReference>
<proteinExistence type="predicted"/>
<evidence type="ECO:0000313" key="8">
    <source>
        <dbReference type="EMBL" id="QPJ66187.1"/>
    </source>
</evidence>
<dbReference type="AlphaFoldDB" id="A0A7T0C4B1"/>
<dbReference type="InterPro" id="IPR003594">
    <property type="entry name" value="HATPase_dom"/>
</dbReference>
<dbReference type="CDD" id="cd00082">
    <property type="entry name" value="HisKA"/>
    <property type="match status" value="1"/>
</dbReference>
<keyword evidence="6" id="KW-0175">Coiled coil</keyword>
<dbReference type="SUPFAM" id="SSF55874">
    <property type="entry name" value="ATPase domain of HSP90 chaperone/DNA topoisomerase II/histidine kinase"/>
    <property type="match status" value="1"/>
</dbReference>
<organism evidence="8 9">
    <name type="scientific">Candidatus Nitrohelix vancouverensis</name>
    <dbReference type="NCBI Taxonomy" id="2705534"/>
    <lineage>
        <taxon>Bacteria</taxon>
        <taxon>Pseudomonadati</taxon>
        <taxon>Nitrospinota/Tectimicrobiota group</taxon>
        <taxon>Nitrospinota</taxon>
        <taxon>Nitrospinia</taxon>
        <taxon>Nitrospinales</taxon>
        <taxon>Nitrospinaceae</taxon>
        <taxon>Candidatus Nitrohelix</taxon>
    </lineage>
</organism>
<evidence type="ECO:0000256" key="5">
    <source>
        <dbReference type="ARBA" id="ARBA00022777"/>
    </source>
</evidence>
<dbReference type="InterPro" id="IPR036890">
    <property type="entry name" value="HATPase_C_sf"/>
</dbReference>
<dbReference type="FunFam" id="3.30.565.10:FF:000006">
    <property type="entry name" value="Sensor histidine kinase WalK"/>
    <property type="match status" value="1"/>
</dbReference>
<evidence type="ECO:0000313" key="9">
    <source>
        <dbReference type="Proteomes" id="UP000594464"/>
    </source>
</evidence>
<dbReference type="PANTHER" id="PTHR42878">
    <property type="entry name" value="TWO-COMPONENT HISTIDINE KINASE"/>
    <property type="match status" value="1"/>
</dbReference>
<sequence length="363" mass="41173">MDKVANYSIEDFQQALMNILEDMSGHKELMEQSQRAMLNVLEDFTDDKELLEDSQSAVLNILEDFTGDKGLLEDSQKAMLNILEDSSFERDILEATQTAVLNILEDYGEEKETIETINKELEDAKDNLEIRVENRTNDLKKINMELESFSYSVSHDLRAPLRSVVGYCNILREDYCSGLDQEGQNTIDVIVRNATRMGILIDDILEFSRLGRQEVRKQEMDLDELVEQIYADYSSPQKNKIEFTHEPLGKYCGDKLMIIHMLSNLIGNAIKYSSTRPISIIKMGTTLEGETTTYYITDNGVGFNQKYVDKIFGVFQRLHKGNEFEGTGVGMAIAQRVVHHHGGTIWAEGVVGQGASFYFTLGN</sequence>
<evidence type="ECO:0000259" key="7">
    <source>
        <dbReference type="PROSITE" id="PS50109"/>
    </source>
</evidence>